<dbReference type="HOGENOM" id="CLU_059021_3_0_1"/>
<dbReference type="GO" id="GO:0010181">
    <property type="term" value="F:FMN binding"/>
    <property type="evidence" value="ECO:0007669"/>
    <property type="project" value="InterPro"/>
</dbReference>
<evidence type="ECO:0000313" key="8">
    <source>
        <dbReference type="Proteomes" id="UP000018001"/>
    </source>
</evidence>
<evidence type="ECO:0000256" key="3">
    <source>
        <dbReference type="ARBA" id="ARBA00022643"/>
    </source>
</evidence>
<dbReference type="InterPro" id="IPR012349">
    <property type="entry name" value="Split_barrel_FMN-bd"/>
</dbReference>
<evidence type="ECO:0000256" key="1">
    <source>
        <dbReference type="ARBA" id="ARBA00001917"/>
    </source>
</evidence>
<dbReference type="SMART" id="SM00903">
    <property type="entry name" value="Flavin_Reduct"/>
    <property type="match status" value="1"/>
</dbReference>
<sequence>MSNADTGKTVPAPRHPDFKTVEASRPSWRDDASPSYTKTRKPDWKAGEGATDGGENLKKSHVEIDPYAEGRPSTFNYKLLISAIVPRPIGFVSTTSADGKVTNLSPFSFFQVMGFDPPLFVIGFSCSLEQAKDTLKNLVDTKECVINIISEDFIEAANMTSINAPYGVSEFPISGLHPAESRDVKAPRVKEAVFSIEANLVETREYRSRRTDKVSCTMAVVEGVRFWAREDAVNEERNALDISVLRPMSRLGGISYGRLTDCIELPRPDWNDLSADEKENFESESKSV</sequence>
<evidence type="ECO:0000256" key="4">
    <source>
        <dbReference type="ARBA" id="ARBA00038054"/>
    </source>
</evidence>
<evidence type="ECO:0000313" key="7">
    <source>
        <dbReference type="EMBL" id="GAD95446.1"/>
    </source>
</evidence>
<evidence type="ECO:0000256" key="5">
    <source>
        <dbReference type="SAM" id="MobiDB-lite"/>
    </source>
</evidence>
<dbReference type="Gene3D" id="2.30.110.10">
    <property type="entry name" value="Electron Transport, Fmn-binding Protein, Chain A"/>
    <property type="match status" value="1"/>
</dbReference>
<reference evidence="8" key="1">
    <citation type="journal article" date="2014" name="Genome Announc.">
        <title>Draft genome sequence of the formaldehyde-resistant fungus Byssochlamys spectabilis No. 5 (anamorph Paecilomyces variotii No. 5) (NBRC109023).</title>
        <authorList>
            <person name="Oka T."/>
            <person name="Ekino K."/>
            <person name="Fukuda K."/>
            <person name="Nomura Y."/>
        </authorList>
    </citation>
    <scope>NUCLEOTIDE SEQUENCE [LARGE SCALE GENOMIC DNA]</scope>
    <source>
        <strain evidence="8">No. 5 / NBRC 109023</strain>
    </source>
</reference>
<dbReference type="PANTHER" id="PTHR33798">
    <property type="entry name" value="FLAVOPROTEIN OXYGENASE"/>
    <property type="match status" value="1"/>
</dbReference>
<evidence type="ECO:0000256" key="2">
    <source>
        <dbReference type="ARBA" id="ARBA00022630"/>
    </source>
</evidence>
<evidence type="ECO:0000259" key="6">
    <source>
        <dbReference type="SMART" id="SM00903"/>
    </source>
</evidence>
<comment type="similarity">
    <text evidence="4">Belongs to the flavoredoxin family.</text>
</comment>
<keyword evidence="2" id="KW-0285">Flavoprotein</keyword>
<accession>V5G0F2</accession>
<organism evidence="7 8">
    <name type="scientific">Byssochlamys spectabilis (strain No. 5 / NBRC 109023)</name>
    <name type="common">Paecilomyces variotii</name>
    <dbReference type="NCBI Taxonomy" id="1356009"/>
    <lineage>
        <taxon>Eukaryota</taxon>
        <taxon>Fungi</taxon>
        <taxon>Dikarya</taxon>
        <taxon>Ascomycota</taxon>
        <taxon>Pezizomycotina</taxon>
        <taxon>Eurotiomycetes</taxon>
        <taxon>Eurotiomycetidae</taxon>
        <taxon>Eurotiales</taxon>
        <taxon>Thermoascaceae</taxon>
        <taxon>Paecilomyces</taxon>
    </lineage>
</organism>
<dbReference type="SUPFAM" id="SSF50475">
    <property type="entry name" value="FMN-binding split barrel"/>
    <property type="match status" value="1"/>
</dbReference>
<dbReference type="Pfam" id="PF01613">
    <property type="entry name" value="Flavin_Reduct"/>
    <property type="match status" value="1"/>
</dbReference>
<dbReference type="EMBL" id="BAUL01000128">
    <property type="protein sequence ID" value="GAD95446.1"/>
    <property type="molecule type" value="Genomic_DNA"/>
</dbReference>
<feature type="region of interest" description="Disordered" evidence="5">
    <location>
        <begin position="1"/>
        <end position="58"/>
    </location>
</feature>
<dbReference type="PANTHER" id="PTHR33798:SF5">
    <property type="entry name" value="FLAVIN REDUCTASE LIKE DOMAIN-CONTAINING PROTEIN"/>
    <property type="match status" value="1"/>
</dbReference>
<dbReference type="InParanoid" id="V5G0F2"/>
<keyword evidence="8" id="KW-1185">Reference proteome</keyword>
<dbReference type="OrthoDB" id="10250990at2759"/>
<dbReference type="AlphaFoldDB" id="V5G0F2"/>
<comment type="cofactor">
    <cofactor evidence="1">
        <name>FMN</name>
        <dbReference type="ChEBI" id="CHEBI:58210"/>
    </cofactor>
</comment>
<protein>
    <recommendedName>
        <fullName evidence="6">Flavin reductase like domain-containing protein</fullName>
    </recommendedName>
</protein>
<dbReference type="eggNOG" id="ENOG502S020">
    <property type="taxonomic scope" value="Eukaryota"/>
</dbReference>
<feature type="compositionally biased region" description="Basic and acidic residues" evidence="5">
    <location>
        <begin position="14"/>
        <end position="32"/>
    </location>
</feature>
<dbReference type="Proteomes" id="UP000018001">
    <property type="component" value="Unassembled WGS sequence"/>
</dbReference>
<proteinExistence type="inferred from homology"/>
<feature type="domain" description="Flavin reductase like" evidence="6">
    <location>
        <begin position="82"/>
        <end position="241"/>
    </location>
</feature>
<dbReference type="InterPro" id="IPR002563">
    <property type="entry name" value="Flavin_Rdtase-like_dom"/>
</dbReference>
<gene>
    <name evidence="7" type="ORF">PVAR5_4089</name>
</gene>
<comment type="caution">
    <text evidence="7">The sequence shown here is derived from an EMBL/GenBank/DDBJ whole genome shotgun (WGS) entry which is preliminary data.</text>
</comment>
<name>V5G0F2_BYSSN</name>
<keyword evidence="3" id="KW-0288">FMN</keyword>